<keyword evidence="5 10" id="KW-0812">Transmembrane</keyword>
<accession>A0ABD6ECX2</accession>
<dbReference type="InterPro" id="IPR002659">
    <property type="entry name" value="Glyco_trans_31"/>
</dbReference>
<dbReference type="AlphaFoldDB" id="A0ABD6ECX2"/>
<comment type="similarity">
    <text evidence="2 10">Belongs to the glycosyltransferase 31 family.</text>
</comment>
<evidence type="ECO:0000256" key="7">
    <source>
        <dbReference type="ARBA" id="ARBA00022989"/>
    </source>
</evidence>
<keyword evidence="8 10" id="KW-0333">Golgi apparatus</keyword>
<dbReference type="PANTHER" id="PTHR11214:SF349">
    <property type="entry name" value="BETA-1,3-GALACTOSYLTRANSFERASE BRN"/>
    <property type="match status" value="1"/>
</dbReference>
<dbReference type="GO" id="GO:0016757">
    <property type="term" value="F:glycosyltransferase activity"/>
    <property type="evidence" value="ECO:0007669"/>
    <property type="project" value="UniProtKB-KW"/>
</dbReference>
<keyword evidence="4" id="KW-0808">Transferase</keyword>
<proteinExistence type="inferred from homology"/>
<dbReference type="Pfam" id="PF01762">
    <property type="entry name" value="Galactosyl_T"/>
    <property type="match status" value="1"/>
</dbReference>
<keyword evidence="6 10" id="KW-0735">Signal-anchor</keyword>
<evidence type="ECO:0000256" key="2">
    <source>
        <dbReference type="ARBA" id="ARBA00008661"/>
    </source>
</evidence>
<reference evidence="11 12" key="1">
    <citation type="submission" date="2024-08" db="EMBL/GenBank/DDBJ databases">
        <title>Gnathostoma spinigerum genome.</title>
        <authorList>
            <person name="Gonzalez-Bertolin B."/>
            <person name="Monzon S."/>
            <person name="Zaballos A."/>
            <person name="Jimenez P."/>
            <person name="Dekumyoy P."/>
            <person name="Varona S."/>
            <person name="Cuesta I."/>
            <person name="Sumanam S."/>
            <person name="Adisakwattana P."/>
            <person name="Gasser R.B."/>
            <person name="Hernandez-Gonzalez A."/>
            <person name="Young N.D."/>
            <person name="Perteguer M.J."/>
        </authorList>
    </citation>
    <scope>NUCLEOTIDE SEQUENCE [LARGE SCALE GENOMIC DNA]</scope>
    <source>
        <strain evidence="11">AL3</strain>
        <tissue evidence="11">Liver</tissue>
    </source>
</reference>
<evidence type="ECO:0000256" key="8">
    <source>
        <dbReference type="ARBA" id="ARBA00023034"/>
    </source>
</evidence>
<keyword evidence="12" id="KW-1185">Reference proteome</keyword>
<evidence type="ECO:0000256" key="3">
    <source>
        <dbReference type="ARBA" id="ARBA00022676"/>
    </source>
</evidence>
<keyword evidence="9 10" id="KW-0472">Membrane</keyword>
<dbReference type="EMBL" id="JBGFUD010000280">
    <property type="protein sequence ID" value="MFH4974160.1"/>
    <property type="molecule type" value="Genomic_DNA"/>
</dbReference>
<keyword evidence="7 10" id="KW-1133">Transmembrane helix</keyword>
<evidence type="ECO:0000256" key="9">
    <source>
        <dbReference type="ARBA" id="ARBA00023136"/>
    </source>
</evidence>
<evidence type="ECO:0000256" key="10">
    <source>
        <dbReference type="RuleBase" id="RU363063"/>
    </source>
</evidence>
<comment type="caution">
    <text evidence="11">The sequence shown here is derived from an EMBL/GenBank/DDBJ whole genome shotgun (WGS) entry which is preliminary data.</text>
</comment>
<comment type="subcellular location">
    <subcellularLocation>
        <location evidence="1 10">Golgi apparatus membrane</location>
        <topology evidence="1 10">Single-pass type II membrane protein</topology>
    </subcellularLocation>
</comment>
<evidence type="ECO:0000256" key="1">
    <source>
        <dbReference type="ARBA" id="ARBA00004323"/>
    </source>
</evidence>
<protein>
    <recommendedName>
        <fullName evidence="10">Hexosyltransferase</fullName>
        <ecNumber evidence="10">2.4.1.-</ecNumber>
    </recommendedName>
</protein>
<organism evidence="11 12">
    <name type="scientific">Gnathostoma spinigerum</name>
    <dbReference type="NCBI Taxonomy" id="75299"/>
    <lineage>
        <taxon>Eukaryota</taxon>
        <taxon>Metazoa</taxon>
        <taxon>Ecdysozoa</taxon>
        <taxon>Nematoda</taxon>
        <taxon>Chromadorea</taxon>
        <taxon>Rhabditida</taxon>
        <taxon>Spirurina</taxon>
        <taxon>Gnathostomatomorpha</taxon>
        <taxon>Gnathostomatoidea</taxon>
        <taxon>Gnathostomatidae</taxon>
        <taxon>Gnathostoma</taxon>
    </lineage>
</organism>
<evidence type="ECO:0000256" key="5">
    <source>
        <dbReference type="ARBA" id="ARBA00022692"/>
    </source>
</evidence>
<feature type="transmembrane region" description="Helical" evidence="10">
    <location>
        <begin position="20"/>
        <end position="45"/>
    </location>
</feature>
<evidence type="ECO:0000256" key="4">
    <source>
        <dbReference type="ARBA" id="ARBA00022679"/>
    </source>
</evidence>
<gene>
    <name evidence="11" type="ORF">AB6A40_000869</name>
</gene>
<sequence>MISLFRSLWWPTRLRHIYLLIRYPLLLYLIFMTVWLTGVLDYIFAVPFDEFRWPPYIDVKREVQLDLAGELPRYMYENDWLYFPTPLIRPECVHNESIYRDNYLLIVIKSAVQNSKNRFYIRRTWCDVKSVMGYRVRCIFIVGRDESNNPSVGLDIQGEASAYGDVLLANFSDSYRNNTLKFLTAIQQAHDYCAREKKPVGSGVPYAFFVDDDYIVILRNLIKLIRSRSPDRSLYMGWRFDSAPLRLWFEKNRLTYKEYPFDRLPPYISAGAVIMSRRTIRDMYYAIRYVRLFKMDDVYAGIVAKLMDILAEHNENMRYWYAPIDQNDTETLICAHGYAAEKLGEVFLPLFQN</sequence>
<dbReference type="Proteomes" id="UP001608902">
    <property type="component" value="Unassembled WGS sequence"/>
</dbReference>
<evidence type="ECO:0000313" key="11">
    <source>
        <dbReference type="EMBL" id="MFH4974160.1"/>
    </source>
</evidence>
<dbReference type="PANTHER" id="PTHR11214">
    <property type="entry name" value="BETA-1,3-N-ACETYLGLUCOSAMINYLTRANSFERASE"/>
    <property type="match status" value="1"/>
</dbReference>
<name>A0ABD6ECX2_9BILA</name>
<dbReference type="Gene3D" id="3.90.550.50">
    <property type="match status" value="1"/>
</dbReference>
<dbReference type="EC" id="2.4.1.-" evidence="10"/>
<dbReference type="GO" id="GO:0000139">
    <property type="term" value="C:Golgi membrane"/>
    <property type="evidence" value="ECO:0007669"/>
    <property type="project" value="UniProtKB-SubCell"/>
</dbReference>
<evidence type="ECO:0000256" key="6">
    <source>
        <dbReference type="ARBA" id="ARBA00022968"/>
    </source>
</evidence>
<evidence type="ECO:0000313" key="12">
    <source>
        <dbReference type="Proteomes" id="UP001608902"/>
    </source>
</evidence>
<keyword evidence="3 10" id="KW-0328">Glycosyltransferase</keyword>